<proteinExistence type="predicted"/>
<dbReference type="RefSeq" id="WP_419187877.1">
    <property type="nucleotide sequence ID" value="NZ_CP036272.1"/>
</dbReference>
<dbReference type="Pfam" id="PF07624">
    <property type="entry name" value="PSD2"/>
    <property type="match status" value="1"/>
</dbReference>
<accession>A0A517T2Q2</accession>
<gene>
    <name evidence="6" type="ORF">SV7mr_52090</name>
</gene>
<evidence type="ECO:0000259" key="3">
    <source>
        <dbReference type="Pfam" id="PF07624"/>
    </source>
</evidence>
<feature type="domain" description="Cytochrome C Planctomycete-type" evidence="5">
    <location>
        <begin position="58"/>
        <end position="105"/>
    </location>
</feature>
<dbReference type="Proteomes" id="UP000315003">
    <property type="component" value="Chromosome"/>
</dbReference>
<evidence type="ECO:0000256" key="1">
    <source>
        <dbReference type="SAM" id="MobiDB-lite"/>
    </source>
</evidence>
<evidence type="ECO:0008006" key="8">
    <source>
        <dbReference type="Google" id="ProtNLM"/>
    </source>
</evidence>
<feature type="chain" id="PRO_5022175338" description="Planctomycete cytochrome C" evidence="2">
    <location>
        <begin position="23"/>
        <end position="820"/>
    </location>
</feature>
<keyword evidence="2" id="KW-0732">Signal</keyword>
<protein>
    <recommendedName>
        <fullName evidence="8">Planctomycete cytochrome C</fullName>
    </recommendedName>
</protein>
<feature type="domain" description="DUF1588" evidence="4">
    <location>
        <begin position="630"/>
        <end position="725"/>
    </location>
</feature>
<name>A0A517T2Q2_9BACT</name>
<sequence length="820" mass="93447" precursor="true">MQRLCWAAFLLVAFPLAANGQATDEAPANNQPSSKAGQGETPATDFQNTASQFLGKFCLDCHDSTDPEGDVRLDNLDVDLSVTETADSWNRIFNQVQFGEMPPEDETQPSADQRATFLRQLDHELTLHGRGFELDKKLLLPQFGNYIDHGKLFDGSVTEKPYSPARLWRQRPIIYDAIWGNAYGRAPWYSVKIGGTGNHLIARGPHKGKLMATRYFQDQKYANPFFEFVHHASGFTDYASIVADQSSLEALLVNAETMAQILTVGQKVRIVTQVKNKGSRTGNNEAMFVGGVTTTANEYRGRVPVIFNYIVKSAQPVTRDDFDQALDVAFALFLRRSPKQEEYEHYWRNVFQKNAELGNEMALQAVLIYVTLTPEFVYRMELGLGETDADGRRFLSPQELVYSLHYALHNKPAFGVDEIETIDVYTKQSEAPIQRTMTTPRPAWAAGHSALVKEMLAGKLKTRDDVERVVRQMLDARQNGWVTTHNRTYLSTTNPRILQFFREFFGYYKADEVFKDIDEFKKRDGFQQFVQGSASKLAYDTDSLILHILQEDKDVLKQLLTTNKVVSVYWNGKNDEQQVKRAGGAEKYRRTHPVQSYNLDPYEHAYDKDNHSDPQIRKNGQVFRAPAEQRCGILTQPSWLIAHSGNFDNDPVRRGKWIREKLLAGVVMDLPINVDAQIPDNEHQTLRERFQVVHESACWRCHKKMNPLGMPFEAYNHVGKWRATEQGQPVDASGSITLSHDDSLHQDVQNVLELMEALAESDLVRQSFIRHVFRYWMGRNEMLSDSQTLMAMDKAYVESGGSFKELLVALMTSDSFLYRK</sequence>
<evidence type="ECO:0000256" key="2">
    <source>
        <dbReference type="SAM" id="SignalP"/>
    </source>
</evidence>
<organism evidence="6 7">
    <name type="scientific">Stieleria bergensis</name>
    <dbReference type="NCBI Taxonomy" id="2528025"/>
    <lineage>
        <taxon>Bacteria</taxon>
        <taxon>Pseudomonadati</taxon>
        <taxon>Planctomycetota</taxon>
        <taxon>Planctomycetia</taxon>
        <taxon>Pirellulales</taxon>
        <taxon>Pirellulaceae</taxon>
        <taxon>Stieleria</taxon>
    </lineage>
</organism>
<evidence type="ECO:0000313" key="6">
    <source>
        <dbReference type="EMBL" id="QDT62659.1"/>
    </source>
</evidence>
<evidence type="ECO:0000313" key="7">
    <source>
        <dbReference type="Proteomes" id="UP000315003"/>
    </source>
</evidence>
<dbReference type="InterPro" id="IPR013039">
    <property type="entry name" value="DUF1588"/>
</dbReference>
<feature type="domain" description="DUF1585" evidence="3">
    <location>
        <begin position="747"/>
        <end position="816"/>
    </location>
</feature>
<dbReference type="EMBL" id="CP036272">
    <property type="protein sequence ID" value="QDT62659.1"/>
    <property type="molecule type" value="Genomic_DNA"/>
</dbReference>
<feature type="signal peptide" evidence="2">
    <location>
        <begin position="1"/>
        <end position="22"/>
    </location>
</feature>
<dbReference type="InterPro" id="IPR011429">
    <property type="entry name" value="Cyt_c_Planctomycete-type"/>
</dbReference>
<feature type="region of interest" description="Disordered" evidence="1">
    <location>
        <begin position="23"/>
        <end position="45"/>
    </location>
</feature>
<evidence type="ECO:0000259" key="5">
    <source>
        <dbReference type="Pfam" id="PF07635"/>
    </source>
</evidence>
<dbReference type="Pfam" id="PF07627">
    <property type="entry name" value="PSCyt3"/>
    <property type="match status" value="1"/>
</dbReference>
<reference evidence="6 7" key="1">
    <citation type="submission" date="2019-02" db="EMBL/GenBank/DDBJ databases">
        <title>Deep-cultivation of Planctomycetes and their phenomic and genomic characterization uncovers novel biology.</title>
        <authorList>
            <person name="Wiegand S."/>
            <person name="Jogler M."/>
            <person name="Boedeker C."/>
            <person name="Pinto D."/>
            <person name="Vollmers J."/>
            <person name="Rivas-Marin E."/>
            <person name="Kohn T."/>
            <person name="Peeters S.H."/>
            <person name="Heuer A."/>
            <person name="Rast P."/>
            <person name="Oberbeckmann S."/>
            <person name="Bunk B."/>
            <person name="Jeske O."/>
            <person name="Meyerdierks A."/>
            <person name="Storesund J.E."/>
            <person name="Kallscheuer N."/>
            <person name="Luecker S."/>
            <person name="Lage O.M."/>
            <person name="Pohl T."/>
            <person name="Merkel B.J."/>
            <person name="Hornburger P."/>
            <person name="Mueller R.-W."/>
            <person name="Bruemmer F."/>
            <person name="Labrenz M."/>
            <person name="Spormann A.M."/>
            <person name="Op den Camp H."/>
            <person name="Overmann J."/>
            <person name="Amann R."/>
            <person name="Jetten M.S.M."/>
            <person name="Mascher T."/>
            <person name="Medema M.H."/>
            <person name="Devos D.P."/>
            <person name="Kaster A.-K."/>
            <person name="Ovreas L."/>
            <person name="Rohde M."/>
            <person name="Galperin M.Y."/>
            <person name="Jogler C."/>
        </authorList>
    </citation>
    <scope>NUCLEOTIDE SEQUENCE [LARGE SCALE GENOMIC DNA]</scope>
    <source>
        <strain evidence="6 7">SV_7m_r</strain>
    </source>
</reference>
<evidence type="ECO:0000259" key="4">
    <source>
        <dbReference type="Pfam" id="PF07627"/>
    </source>
</evidence>
<dbReference type="InterPro" id="IPR011478">
    <property type="entry name" value="DUF1585"/>
</dbReference>
<dbReference type="Pfam" id="PF07635">
    <property type="entry name" value="PSCyt1"/>
    <property type="match status" value="1"/>
</dbReference>
<dbReference type="AlphaFoldDB" id="A0A517T2Q2"/>
<keyword evidence="7" id="KW-1185">Reference proteome</keyword>